<reference evidence="4 5" key="1">
    <citation type="submission" date="2024-06" db="EMBL/GenBank/DDBJ databases">
        <title>Genomic Encyclopedia of Type Strains, Phase IV (KMG-IV): sequencing the most valuable type-strain genomes for metagenomic binning, comparative biology and taxonomic classification.</title>
        <authorList>
            <person name="Goeker M."/>
        </authorList>
    </citation>
    <scope>NUCLEOTIDE SEQUENCE [LARGE SCALE GENOMIC DNA]</scope>
    <source>
        <strain evidence="4 5">DSM 15349</strain>
    </source>
</reference>
<keyword evidence="5" id="KW-1185">Reference proteome</keyword>
<dbReference type="GO" id="GO:0016757">
    <property type="term" value="F:glycosyltransferase activity"/>
    <property type="evidence" value="ECO:0007669"/>
    <property type="project" value="UniProtKB-KW"/>
</dbReference>
<gene>
    <name evidence="4" type="ORF">ABID27_001119</name>
</gene>
<feature type="domain" description="Glycosyltransferase 2-like" evidence="3">
    <location>
        <begin position="5"/>
        <end position="120"/>
    </location>
</feature>
<dbReference type="EC" id="2.4.-.-" evidence="4"/>
<dbReference type="CDD" id="cd00761">
    <property type="entry name" value="Glyco_tranf_GTA_type"/>
    <property type="match status" value="1"/>
</dbReference>
<dbReference type="EMBL" id="JBEPMK010000003">
    <property type="protein sequence ID" value="MET3644495.1"/>
    <property type="molecule type" value="Genomic_DNA"/>
</dbReference>
<dbReference type="Pfam" id="PF00535">
    <property type="entry name" value="Glycos_transf_2"/>
    <property type="match status" value="1"/>
</dbReference>
<evidence type="ECO:0000313" key="4">
    <source>
        <dbReference type="EMBL" id="MET3644495.1"/>
    </source>
</evidence>
<sequence length="343" mass="40278">MDKVSIIIPVYNVAQYIEECLKSIQEQSHFNIEIILVNDGSTDKSEQIIESIICSDTRFVYLKQKNKGVSAARNAGISVATGDYVLFVDGDDVLEKNCIDILLKVAQKEGSDVVLFPFVKLFEKHQEECLLFGRRTSTSFNFRDYVYRRLFGLLDDELCKPLEIERLNTVWGKLYTYSVIKNIAFQDMDKIGSEDLAFNVAVLQHCRNVHYTDKTYYYYRKTSADSLTKRYDNQAFQKWFNLYTLLEKHIEINQLSDEYRLALKNRIIINLFPLLLNIFMSDLAWKNKMSEVKILLNHPQYEQLFKTFSMNNLPMLWNIFYTLCKKKNVYGLYLFITLAMKVK</sequence>
<keyword evidence="1 4" id="KW-0328">Glycosyltransferase</keyword>
<comment type="caution">
    <text evidence="4">The sequence shown here is derived from an EMBL/GenBank/DDBJ whole genome shotgun (WGS) entry which is preliminary data.</text>
</comment>
<evidence type="ECO:0000259" key="3">
    <source>
        <dbReference type="Pfam" id="PF00535"/>
    </source>
</evidence>
<evidence type="ECO:0000256" key="2">
    <source>
        <dbReference type="ARBA" id="ARBA00022679"/>
    </source>
</evidence>
<proteinExistence type="predicted"/>
<dbReference type="RefSeq" id="WP_354280833.1">
    <property type="nucleotide sequence ID" value="NZ_JBEPMK010000003.1"/>
</dbReference>
<dbReference type="InterPro" id="IPR029044">
    <property type="entry name" value="Nucleotide-diphossugar_trans"/>
</dbReference>
<dbReference type="Gene3D" id="3.90.550.10">
    <property type="entry name" value="Spore Coat Polysaccharide Biosynthesis Protein SpsA, Chain A"/>
    <property type="match status" value="1"/>
</dbReference>
<dbReference type="PANTHER" id="PTHR22916">
    <property type="entry name" value="GLYCOSYLTRANSFERASE"/>
    <property type="match status" value="1"/>
</dbReference>
<accession>A0ABV2JMA3</accession>
<name>A0ABV2JMA3_9STRE</name>
<keyword evidence="2 4" id="KW-0808">Transferase</keyword>
<organism evidence="4 5">
    <name type="scientific">Streptococcus gallinaceus</name>
    <dbReference type="NCBI Taxonomy" id="165758"/>
    <lineage>
        <taxon>Bacteria</taxon>
        <taxon>Bacillati</taxon>
        <taxon>Bacillota</taxon>
        <taxon>Bacilli</taxon>
        <taxon>Lactobacillales</taxon>
        <taxon>Streptococcaceae</taxon>
        <taxon>Streptococcus</taxon>
    </lineage>
</organism>
<dbReference type="Proteomes" id="UP001549055">
    <property type="component" value="Unassembled WGS sequence"/>
</dbReference>
<evidence type="ECO:0000313" key="5">
    <source>
        <dbReference type="Proteomes" id="UP001549055"/>
    </source>
</evidence>
<evidence type="ECO:0000256" key="1">
    <source>
        <dbReference type="ARBA" id="ARBA00022676"/>
    </source>
</evidence>
<dbReference type="PANTHER" id="PTHR22916:SF51">
    <property type="entry name" value="GLYCOSYLTRANSFERASE EPSH-RELATED"/>
    <property type="match status" value="1"/>
</dbReference>
<dbReference type="SUPFAM" id="SSF53448">
    <property type="entry name" value="Nucleotide-diphospho-sugar transferases"/>
    <property type="match status" value="1"/>
</dbReference>
<protein>
    <submittedName>
        <fullName evidence="4">Glycosyltransferase EpsH</fullName>
        <ecNumber evidence="4">2.4.-.-</ecNumber>
    </submittedName>
</protein>
<dbReference type="InterPro" id="IPR001173">
    <property type="entry name" value="Glyco_trans_2-like"/>
</dbReference>